<reference evidence="2" key="1">
    <citation type="submission" date="2022-10" db="EMBL/GenBank/DDBJ databases">
        <title>Tapping the CABI collections for fungal endophytes: first genome assemblies for Collariella, Neodidymelliopsis, Ascochyta clinopodiicola, Didymella pomorum, Didymosphaeria variabile, Neocosmospora piperis and Neocucurbitaria cava.</title>
        <authorList>
            <person name="Hill R."/>
        </authorList>
    </citation>
    <scope>NUCLEOTIDE SEQUENCE</scope>
    <source>
        <strain evidence="2">IMI 355082</strain>
    </source>
</reference>
<dbReference type="CDD" id="cd09917">
    <property type="entry name" value="F-box_SF"/>
    <property type="match status" value="1"/>
</dbReference>
<dbReference type="OrthoDB" id="5376710at2759"/>
<keyword evidence="3" id="KW-1185">Reference proteome</keyword>
<dbReference type="Proteomes" id="UP001140453">
    <property type="component" value="Unassembled WGS sequence"/>
</dbReference>
<protein>
    <submittedName>
        <fullName evidence="2">Uncharacterized protein</fullName>
    </submittedName>
</protein>
<proteinExistence type="predicted"/>
<feature type="region of interest" description="Disordered" evidence="1">
    <location>
        <begin position="56"/>
        <end position="94"/>
    </location>
</feature>
<dbReference type="AlphaFoldDB" id="A0A9W8YLE6"/>
<organism evidence="2 3">
    <name type="scientific">Gnomoniopsis smithogilvyi</name>
    <dbReference type="NCBI Taxonomy" id="1191159"/>
    <lineage>
        <taxon>Eukaryota</taxon>
        <taxon>Fungi</taxon>
        <taxon>Dikarya</taxon>
        <taxon>Ascomycota</taxon>
        <taxon>Pezizomycotina</taxon>
        <taxon>Sordariomycetes</taxon>
        <taxon>Sordariomycetidae</taxon>
        <taxon>Diaporthales</taxon>
        <taxon>Gnomoniaceae</taxon>
        <taxon>Gnomoniopsis</taxon>
    </lineage>
</organism>
<gene>
    <name evidence="2" type="ORF">N0V93_009741</name>
</gene>
<evidence type="ECO:0000256" key="1">
    <source>
        <dbReference type="SAM" id="MobiDB-lite"/>
    </source>
</evidence>
<feature type="compositionally biased region" description="Acidic residues" evidence="1">
    <location>
        <begin position="56"/>
        <end position="65"/>
    </location>
</feature>
<feature type="compositionally biased region" description="Gly residues" evidence="1">
    <location>
        <begin position="181"/>
        <end position="194"/>
    </location>
</feature>
<accession>A0A9W8YLE6</accession>
<name>A0A9W8YLE6_9PEZI</name>
<feature type="region of interest" description="Disordered" evidence="1">
    <location>
        <begin position="177"/>
        <end position="198"/>
    </location>
</feature>
<comment type="caution">
    <text evidence="2">The sequence shown here is derived from an EMBL/GenBank/DDBJ whole genome shotgun (WGS) entry which is preliminary data.</text>
</comment>
<evidence type="ECO:0000313" key="2">
    <source>
        <dbReference type="EMBL" id="KAJ4386843.1"/>
    </source>
</evidence>
<evidence type="ECO:0000313" key="3">
    <source>
        <dbReference type="Proteomes" id="UP001140453"/>
    </source>
</evidence>
<sequence length="837" mass="91336">MEDKLQVKSLHYDEVSSRPLQVCPLRAGHTRPDAFSEWVVVVAVVVAVYCRIRSEENDDDDDNDDDKTTTHYARSYDNQEEINVPLPTASRPRNTAPLYAKAQQLRTYTQRLRAALPSESEEDEGGRVDGAWEVFVEVQDDALELARALALGKAGGGGGGSGGSGSVVEETVGRLERLSLGGSGGGGSGDGGGGEVDELGDALSGLGISDGKEVQYIDAVRAWGTVVRRLREAYDYRNGTATTMTTTTTERAEVRGSGSMGARWEARWRNYEALGRTVEEMARLTARMSEEVAGVRERFPNVDDKKEEEEEGVGEVVSTPVLRFRVSSAMLAETSPFFAHLFAAPPHGSVAWPATNDAGEGKNMRREAGDKDQIMPVYRVMGRETDAHDALTILLCAAHMQHDRVPQAVRFEQLVAIAEVCLRYECTAPVEVFVAHLWLPAWIHKAAGAVVGEGEEEEGDDGLVMVSYVFGLRRLFARLSKTAVLEVVDEEELAAKVWPARVKDSHACDAANLGWLLLVFNELQLLHAVMNPSVVPSQTALQPRRSLARLLDTLRCVPSPTSPVHHTGICDPALALRSAVNDVYNSVTGLTLFEVDGKRHGWALSRGKVREAQSVLNIPLGVLGFEGGEMEASPPPRLAGVDEDDEVMGKVQKDSDLETVEKGHPSQIHDAPRLAFQPDEATCLRILSFLDASDDLYAAARTNRTFYAAFQRNELALMRRLVRANRRLTLSVLAGVETFAAEEPKADADLGDEMTEEEACRILWPDETPAPGGNGIDGLNDGWEHVSEEDGKAQFRGSIGQKVLVTSDVMAEEKTLVVMGDKSLREQLDRRKGIASD</sequence>
<dbReference type="EMBL" id="JAPEVB010000006">
    <property type="protein sequence ID" value="KAJ4386843.1"/>
    <property type="molecule type" value="Genomic_DNA"/>
</dbReference>